<sequence>PYDCIFCLFLFLQRRLCGKKHAVRKQIECDTNTSIKVPPPDTCDDIIITGGTEEDVESAHLRISATVNAMRQHEHYTHFVCFPLNNPKLGAMLDEFKEIVMKSCTGRGLESSLFASKQKLHLTIGMLVLLDAKEQSIAQKVLDSCKDLITNILDDAPLMVRVHGLEIMNDDPSVVDVLYAKVSAYNKEGPSRSSEKCKLQQLADGVAQRFLDSGLMLRQQERGRGPEHVKLHMTLMNTRLREHRFATENTSLPPAPKPRNSFDATAVMKRNRDFAFGRIHVPSINVVDPHNCDSDERTTHQIGEQPPTAPRTTSQFILRLGAVHRPSRRPPDFIQWLTTIPLSRRSEDARRSRKGRPKRDQPKRMLLLMRPRRSAAGVALRVAAKKERRLPPRRPAAPRRAPDAEGLGRLKQTRTLAAMRPESSQTKLSAFFTRHRRSVIRAGGA</sequence>
<feature type="domain" description="K Homology" evidence="2">
    <location>
        <begin position="14"/>
        <end position="64"/>
    </location>
</feature>
<evidence type="ECO:0000313" key="4">
    <source>
        <dbReference type="EMBL" id="KAK8762126.1"/>
    </source>
</evidence>
<dbReference type="GO" id="GO:0006307">
    <property type="term" value="P:DNA alkylation repair"/>
    <property type="evidence" value="ECO:0007669"/>
    <property type="project" value="InterPro"/>
</dbReference>
<dbReference type="AlphaFoldDB" id="A0AAQ4DI36"/>
<dbReference type="EMBL" id="JARKHS020030451">
    <property type="protein sequence ID" value="KAK8762126.1"/>
    <property type="molecule type" value="Genomic_DNA"/>
</dbReference>
<dbReference type="PANTHER" id="PTHR13360">
    <property type="entry name" value="ACTIVATING SIGNAL COINTEGRATOR 1 COMPLEX SUBUNIT 1"/>
    <property type="match status" value="1"/>
</dbReference>
<gene>
    <name evidence="4" type="ORF">V5799_026605</name>
</gene>
<accession>A0AAQ4DI36</accession>
<evidence type="ECO:0000256" key="1">
    <source>
        <dbReference type="SAM" id="MobiDB-lite"/>
    </source>
</evidence>
<feature type="domain" description="A-kinase anchor protein 7-like phosphoesterase" evidence="3">
    <location>
        <begin position="76"/>
        <end position="294"/>
    </location>
</feature>
<dbReference type="InterPro" id="IPR036612">
    <property type="entry name" value="KH_dom_type_1_sf"/>
</dbReference>
<feature type="region of interest" description="Disordered" evidence="1">
    <location>
        <begin position="384"/>
        <end position="422"/>
    </location>
</feature>
<evidence type="ECO:0008006" key="6">
    <source>
        <dbReference type="Google" id="ProtNLM"/>
    </source>
</evidence>
<dbReference type="InterPro" id="IPR009210">
    <property type="entry name" value="ASCC1"/>
</dbReference>
<evidence type="ECO:0000313" key="5">
    <source>
        <dbReference type="Proteomes" id="UP001321473"/>
    </source>
</evidence>
<evidence type="ECO:0000259" key="3">
    <source>
        <dbReference type="Pfam" id="PF10469"/>
    </source>
</evidence>
<feature type="compositionally biased region" description="Basic and acidic residues" evidence="1">
    <location>
        <begin position="290"/>
        <end position="299"/>
    </location>
</feature>
<dbReference type="InterPro" id="IPR019510">
    <property type="entry name" value="AKAP7-like_phosphoesterase"/>
</dbReference>
<dbReference type="GO" id="GO:0003723">
    <property type="term" value="F:RNA binding"/>
    <property type="evidence" value="ECO:0007669"/>
    <property type="project" value="InterPro"/>
</dbReference>
<comment type="caution">
    <text evidence="4">The sequence shown here is derived from an EMBL/GenBank/DDBJ whole genome shotgun (WGS) entry which is preliminary data.</text>
</comment>
<dbReference type="Gene3D" id="3.30.1370.10">
    <property type="entry name" value="K Homology domain, type 1"/>
    <property type="match status" value="1"/>
</dbReference>
<dbReference type="GO" id="GO:0006355">
    <property type="term" value="P:regulation of DNA-templated transcription"/>
    <property type="evidence" value="ECO:0007669"/>
    <property type="project" value="TreeGrafter"/>
</dbReference>
<dbReference type="SUPFAM" id="SSF54791">
    <property type="entry name" value="Eukaryotic type KH-domain (KH-domain type I)"/>
    <property type="match status" value="1"/>
</dbReference>
<keyword evidence="5" id="KW-1185">Reference proteome</keyword>
<dbReference type="InterPro" id="IPR004088">
    <property type="entry name" value="KH_dom_type_1"/>
</dbReference>
<dbReference type="GO" id="GO:0005634">
    <property type="term" value="C:nucleus"/>
    <property type="evidence" value="ECO:0007669"/>
    <property type="project" value="TreeGrafter"/>
</dbReference>
<feature type="non-terminal residue" evidence="4">
    <location>
        <position position="1"/>
    </location>
</feature>
<evidence type="ECO:0000259" key="2">
    <source>
        <dbReference type="Pfam" id="PF00013"/>
    </source>
</evidence>
<dbReference type="Pfam" id="PF00013">
    <property type="entry name" value="KH_1"/>
    <property type="match status" value="1"/>
</dbReference>
<reference evidence="4 5" key="1">
    <citation type="journal article" date="2023" name="Arcadia Sci">
        <title>De novo assembly of a long-read Amblyomma americanum tick genome.</title>
        <authorList>
            <person name="Chou S."/>
            <person name="Poskanzer K.E."/>
            <person name="Rollins M."/>
            <person name="Thuy-Boun P.S."/>
        </authorList>
    </citation>
    <scope>NUCLEOTIDE SEQUENCE [LARGE SCALE GENOMIC DNA]</scope>
    <source>
        <strain evidence="4">F_SG_1</strain>
        <tissue evidence="4">Salivary glands</tissue>
    </source>
</reference>
<dbReference type="Gene3D" id="3.90.1140.10">
    <property type="entry name" value="Cyclic phosphodiesterase"/>
    <property type="match status" value="1"/>
</dbReference>
<name>A0AAQ4DI36_AMBAM</name>
<protein>
    <recommendedName>
        <fullName evidence="6">Activating signal cointegrator 1 complex subunit</fullName>
    </recommendedName>
</protein>
<dbReference type="PANTHER" id="PTHR13360:SF1">
    <property type="entry name" value="ACTIVATING SIGNAL COINTEGRATOR 1 COMPLEX SUBUNIT 1"/>
    <property type="match status" value="1"/>
</dbReference>
<dbReference type="Pfam" id="PF10469">
    <property type="entry name" value="AKAP7_NLS"/>
    <property type="match status" value="1"/>
</dbReference>
<organism evidence="4 5">
    <name type="scientific">Amblyomma americanum</name>
    <name type="common">Lone star tick</name>
    <dbReference type="NCBI Taxonomy" id="6943"/>
    <lineage>
        <taxon>Eukaryota</taxon>
        <taxon>Metazoa</taxon>
        <taxon>Ecdysozoa</taxon>
        <taxon>Arthropoda</taxon>
        <taxon>Chelicerata</taxon>
        <taxon>Arachnida</taxon>
        <taxon>Acari</taxon>
        <taxon>Parasitiformes</taxon>
        <taxon>Ixodida</taxon>
        <taxon>Ixodoidea</taxon>
        <taxon>Ixodidae</taxon>
        <taxon>Amblyomminae</taxon>
        <taxon>Amblyomma</taxon>
    </lineage>
</organism>
<feature type="region of interest" description="Disordered" evidence="1">
    <location>
        <begin position="287"/>
        <end position="312"/>
    </location>
</feature>
<proteinExistence type="predicted"/>
<dbReference type="Proteomes" id="UP001321473">
    <property type="component" value="Unassembled WGS sequence"/>
</dbReference>
<feature type="region of interest" description="Disordered" evidence="1">
    <location>
        <begin position="345"/>
        <end position="364"/>
    </location>
</feature>